<dbReference type="InterPro" id="IPR002547">
    <property type="entry name" value="tRNA-bd_dom"/>
</dbReference>
<dbReference type="Proteomes" id="UP000000844">
    <property type="component" value="Chromosome"/>
</dbReference>
<dbReference type="GO" id="GO:0000049">
    <property type="term" value="F:tRNA binding"/>
    <property type="evidence" value="ECO:0007669"/>
    <property type="project" value="UniProtKB-UniRule"/>
</dbReference>
<dbReference type="GO" id="GO:0005524">
    <property type="term" value="F:ATP binding"/>
    <property type="evidence" value="ECO:0007669"/>
    <property type="project" value="UniProtKB-UniRule"/>
</dbReference>
<dbReference type="InterPro" id="IPR036690">
    <property type="entry name" value="Fdx_antiC-bd_sf"/>
</dbReference>
<evidence type="ECO:0000256" key="2">
    <source>
        <dbReference type="ARBA" id="ARBA00008653"/>
    </source>
</evidence>
<evidence type="ECO:0000256" key="4">
    <source>
        <dbReference type="ARBA" id="ARBA00022490"/>
    </source>
</evidence>
<dbReference type="InterPro" id="IPR005121">
    <property type="entry name" value="Fdx_antiC-bd"/>
</dbReference>
<comment type="similarity">
    <text evidence="2 15">Belongs to the phenylalanyl-tRNA synthetase beta subunit family. Type 1 subfamily.</text>
</comment>
<dbReference type="InterPro" id="IPR005146">
    <property type="entry name" value="B3/B4_tRNA-bd"/>
</dbReference>
<dbReference type="STRING" id="446470.Snas_3057"/>
<dbReference type="GO" id="GO:0006432">
    <property type="term" value="P:phenylalanyl-tRNA aminoacylation"/>
    <property type="evidence" value="ECO:0007669"/>
    <property type="project" value="UniProtKB-UniRule"/>
</dbReference>
<proteinExistence type="inferred from homology"/>
<dbReference type="Gene3D" id="3.30.56.10">
    <property type="match status" value="2"/>
</dbReference>
<gene>
    <name evidence="15" type="primary">pheT</name>
    <name evidence="20" type="ordered locus">Snas_3057</name>
</gene>
<name>D3QAE5_STANL</name>
<comment type="subunit">
    <text evidence="3 15">Tetramer of two alpha and two beta subunits.</text>
</comment>
<dbReference type="SMART" id="SM00874">
    <property type="entry name" value="B5"/>
    <property type="match status" value="1"/>
</dbReference>
<evidence type="ECO:0000256" key="8">
    <source>
        <dbReference type="ARBA" id="ARBA00022741"/>
    </source>
</evidence>
<dbReference type="InterPro" id="IPR004532">
    <property type="entry name" value="Phe-tRNA-ligase_IIc_bsu_bact"/>
</dbReference>
<dbReference type="HOGENOM" id="CLU_016891_0_0_11"/>
<evidence type="ECO:0000259" key="17">
    <source>
        <dbReference type="PROSITE" id="PS50886"/>
    </source>
</evidence>
<reference evidence="20 21" key="1">
    <citation type="journal article" date="2009" name="Stand. Genomic Sci.">
        <title>Complete genome sequence of Stackebrandtia nassauensis type strain (LLR-40K-21).</title>
        <authorList>
            <person name="Munk C."/>
            <person name="Lapidus A."/>
            <person name="Copeland A."/>
            <person name="Jando M."/>
            <person name="Mayilraj S."/>
            <person name="Glavina Del Rio T."/>
            <person name="Nolan M."/>
            <person name="Chen F."/>
            <person name="Lucas S."/>
            <person name="Tice H."/>
            <person name="Cheng J.F."/>
            <person name="Han C."/>
            <person name="Detter J.C."/>
            <person name="Bruce D."/>
            <person name="Goodwin L."/>
            <person name="Chain P."/>
            <person name="Pitluck S."/>
            <person name="Goker M."/>
            <person name="Ovchinikova G."/>
            <person name="Pati A."/>
            <person name="Ivanova N."/>
            <person name="Mavromatis K."/>
            <person name="Chen A."/>
            <person name="Palaniappan K."/>
            <person name="Land M."/>
            <person name="Hauser L."/>
            <person name="Chang Y.J."/>
            <person name="Jeffries C.D."/>
            <person name="Bristow J."/>
            <person name="Eisen J.A."/>
            <person name="Markowitz V."/>
            <person name="Hugenholtz P."/>
            <person name="Kyrpides N.C."/>
            <person name="Klenk H.P."/>
        </authorList>
    </citation>
    <scope>NUCLEOTIDE SEQUENCE [LARGE SCALE GENOMIC DNA]</scope>
    <source>
        <strain evidence="21">DSM 44728 / CIP 108903 / NRRL B-16338 / NBRC 102104 / LLR-40K-21</strain>
    </source>
</reference>
<dbReference type="Pfam" id="PF03483">
    <property type="entry name" value="B3_4"/>
    <property type="match status" value="1"/>
</dbReference>
<dbReference type="InterPro" id="IPR020825">
    <property type="entry name" value="Phe-tRNA_synthase-like_B3/B4"/>
</dbReference>
<protein>
    <recommendedName>
        <fullName evidence="15">Phenylalanine--tRNA ligase beta subunit</fullName>
        <ecNumber evidence="15">6.1.1.20</ecNumber>
    </recommendedName>
    <alternativeName>
        <fullName evidence="15">Phenylalanyl-tRNA synthetase beta subunit</fullName>
        <shortName evidence="15">PheRS</shortName>
    </alternativeName>
</protein>
<dbReference type="InterPro" id="IPR045864">
    <property type="entry name" value="aa-tRNA-synth_II/BPL/LPL"/>
</dbReference>
<dbReference type="PROSITE" id="PS51447">
    <property type="entry name" value="FDX_ACB"/>
    <property type="match status" value="1"/>
</dbReference>
<evidence type="ECO:0000256" key="12">
    <source>
        <dbReference type="ARBA" id="ARBA00022917"/>
    </source>
</evidence>
<feature type="domain" description="TRNA-binding" evidence="17">
    <location>
        <begin position="42"/>
        <end position="154"/>
    </location>
</feature>
<dbReference type="FunFam" id="3.50.40.10:FF:000001">
    <property type="entry name" value="Phenylalanine--tRNA ligase beta subunit"/>
    <property type="match status" value="1"/>
</dbReference>
<keyword evidence="4 15" id="KW-0963">Cytoplasm</keyword>
<evidence type="ECO:0000256" key="10">
    <source>
        <dbReference type="ARBA" id="ARBA00022842"/>
    </source>
</evidence>
<dbReference type="SUPFAM" id="SSF55681">
    <property type="entry name" value="Class II aaRS and biotin synthetases"/>
    <property type="match status" value="1"/>
</dbReference>
<dbReference type="KEGG" id="sna:Snas_3057"/>
<dbReference type="Pfam" id="PF01588">
    <property type="entry name" value="tRNA_bind"/>
    <property type="match status" value="1"/>
</dbReference>
<dbReference type="PANTHER" id="PTHR10947">
    <property type="entry name" value="PHENYLALANYL-TRNA SYNTHETASE BETA CHAIN AND LEUCINE-RICH REPEAT-CONTAINING PROTEIN 47"/>
    <property type="match status" value="1"/>
</dbReference>
<evidence type="ECO:0000256" key="9">
    <source>
        <dbReference type="ARBA" id="ARBA00022840"/>
    </source>
</evidence>
<evidence type="ECO:0000256" key="1">
    <source>
        <dbReference type="ARBA" id="ARBA00004496"/>
    </source>
</evidence>
<dbReference type="Gene3D" id="3.30.70.380">
    <property type="entry name" value="Ferrodoxin-fold anticodon-binding domain"/>
    <property type="match status" value="1"/>
</dbReference>
<evidence type="ECO:0000256" key="14">
    <source>
        <dbReference type="ARBA" id="ARBA00049255"/>
    </source>
</evidence>
<dbReference type="InterPro" id="IPR012340">
    <property type="entry name" value="NA-bd_OB-fold"/>
</dbReference>
<dbReference type="InterPro" id="IPR033714">
    <property type="entry name" value="tRNA_bind_bactPheRS"/>
</dbReference>
<dbReference type="SMART" id="SM00896">
    <property type="entry name" value="FDX-ACB"/>
    <property type="match status" value="1"/>
</dbReference>
<keyword evidence="5 16" id="KW-0820">tRNA-binding</keyword>
<dbReference type="InterPro" id="IPR005147">
    <property type="entry name" value="tRNA_synthase_B5-dom"/>
</dbReference>
<dbReference type="PROSITE" id="PS50886">
    <property type="entry name" value="TRBD"/>
    <property type="match status" value="1"/>
</dbReference>
<dbReference type="FunFam" id="3.30.930.10:FF:000130">
    <property type="entry name" value="Phenylalanine--tRNA ligase beta subunit"/>
    <property type="match status" value="1"/>
</dbReference>
<organism evidence="20 21">
    <name type="scientific">Stackebrandtia nassauensis (strain DSM 44728 / CIP 108903 / NRRL B-16338 / NBRC 102104 / LLR-40K-21)</name>
    <dbReference type="NCBI Taxonomy" id="446470"/>
    <lineage>
        <taxon>Bacteria</taxon>
        <taxon>Bacillati</taxon>
        <taxon>Actinomycetota</taxon>
        <taxon>Actinomycetes</taxon>
        <taxon>Glycomycetales</taxon>
        <taxon>Glycomycetaceae</taxon>
        <taxon>Stackebrandtia</taxon>
    </lineage>
</organism>
<dbReference type="SUPFAM" id="SSF54991">
    <property type="entry name" value="Anticodon-binding domain of PheRS"/>
    <property type="match status" value="1"/>
</dbReference>
<keyword evidence="10 15" id="KW-0460">Magnesium</keyword>
<dbReference type="RefSeq" id="WP_013018299.1">
    <property type="nucleotide sequence ID" value="NC_013947.1"/>
</dbReference>
<keyword evidence="8 15" id="KW-0547">Nucleotide-binding</keyword>
<dbReference type="Pfam" id="PF03484">
    <property type="entry name" value="B5"/>
    <property type="match status" value="1"/>
</dbReference>
<evidence type="ECO:0000256" key="16">
    <source>
        <dbReference type="PROSITE-ProRule" id="PRU00209"/>
    </source>
</evidence>
<dbReference type="CDD" id="cd02796">
    <property type="entry name" value="tRNA_bind_bactPheRS"/>
    <property type="match status" value="1"/>
</dbReference>
<dbReference type="NCBIfam" id="TIGR00472">
    <property type="entry name" value="pheT_bact"/>
    <property type="match status" value="1"/>
</dbReference>
<evidence type="ECO:0000256" key="15">
    <source>
        <dbReference type="HAMAP-Rule" id="MF_00283"/>
    </source>
</evidence>
<dbReference type="FunFam" id="2.40.50.140:FF:000045">
    <property type="entry name" value="Phenylalanine--tRNA ligase beta subunit"/>
    <property type="match status" value="1"/>
</dbReference>
<dbReference type="Gene3D" id="3.50.40.10">
    <property type="entry name" value="Phenylalanyl-trna Synthetase, Chain B, domain 3"/>
    <property type="match status" value="1"/>
</dbReference>
<dbReference type="OrthoDB" id="9805455at2"/>
<dbReference type="SUPFAM" id="SSF46955">
    <property type="entry name" value="Putative DNA-binding domain"/>
    <property type="match status" value="1"/>
</dbReference>
<dbReference type="eggNOG" id="COG0072">
    <property type="taxonomic scope" value="Bacteria"/>
</dbReference>
<keyword evidence="11 16" id="KW-0694">RNA-binding</keyword>
<keyword evidence="6 15" id="KW-0436">Ligase</keyword>
<dbReference type="FunFam" id="3.30.70.380:FF:000001">
    <property type="entry name" value="Phenylalanine--tRNA ligase beta subunit"/>
    <property type="match status" value="1"/>
</dbReference>
<dbReference type="eggNOG" id="COG0073">
    <property type="taxonomic scope" value="Bacteria"/>
</dbReference>
<keyword evidence="9 15" id="KW-0067">ATP-binding</keyword>
<dbReference type="EC" id="6.1.1.20" evidence="15"/>
<dbReference type="SUPFAM" id="SSF50249">
    <property type="entry name" value="Nucleic acid-binding proteins"/>
    <property type="match status" value="1"/>
</dbReference>
<evidence type="ECO:0000256" key="7">
    <source>
        <dbReference type="ARBA" id="ARBA00022723"/>
    </source>
</evidence>
<evidence type="ECO:0000256" key="6">
    <source>
        <dbReference type="ARBA" id="ARBA00022598"/>
    </source>
</evidence>
<dbReference type="Pfam" id="PF17759">
    <property type="entry name" value="tRNA_synthFbeta"/>
    <property type="match status" value="1"/>
</dbReference>
<dbReference type="PANTHER" id="PTHR10947:SF0">
    <property type="entry name" value="PHENYLALANINE--TRNA LIGASE BETA SUBUNIT"/>
    <property type="match status" value="1"/>
</dbReference>
<evidence type="ECO:0000313" key="21">
    <source>
        <dbReference type="Proteomes" id="UP000000844"/>
    </source>
</evidence>
<dbReference type="InterPro" id="IPR009061">
    <property type="entry name" value="DNA-bd_dom_put_sf"/>
</dbReference>
<feature type="domain" description="B5" evidence="19">
    <location>
        <begin position="407"/>
        <end position="482"/>
    </location>
</feature>
<feature type="binding site" evidence="15">
    <location>
        <position position="466"/>
    </location>
    <ligand>
        <name>Mg(2+)</name>
        <dbReference type="ChEBI" id="CHEBI:18420"/>
        <note>shared with alpha subunit</note>
    </ligand>
</feature>
<dbReference type="InterPro" id="IPR045060">
    <property type="entry name" value="Phe-tRNA-ligase_IIc_bsu"/>
</dbReference>
<feature type="binding site" evidence="15">
    <location>
        <position position="460"/>
    </location>
    <ligand>
        <name>Mg(2+)</name>
        <dbReference type="ChEBI" id="CHEBI:18420"/>
        <note>shared with alpha subunit</note>
    </ligand>
</feature>
<feature type="binding site" evidence="15">
    <location>
        <position position="469"/>
    </location>
    <ligand>
        <name>Mg(2+)</name>
        <dbReference type="ChEBI" id="CHEBI:18420"/>
        <note>shared with alpha subunit</note>
    </ligand>
</feature>
<evidence type="ECO:0000259" key="18">
    <source>
        <dbReference type="PROSITE" id="PS51447"/>
    </source>
</evidence>
<evidence type="ECO:0000259" key="19">
    <source>
        <dbReference type="PROSITE" id="PS51483"/>
    </source>
</evidence>
<dbReference type="InterPro" id="IPR041616">
    <property type="entry name" value="PheRS_beta_core"/>
</dbReference>
<dbReference type="CDD" id="cd00769">
    <property type="entry name" value="PheRS_beta_core"/>
    <property type="match status" value="1"/>
</dbReference>
<dbReference type="SMART" id="SM00873">
    <property type="entry name" value="B3_4"/>
    <property type="match status" value="1"/>
</dbReference>
<dbReference type="Gene3D" id="3.30.930.10">
    <property type="entry name" value="Bira Bifunctional Protein, Domain 2"/>
    <property type="match status" value="1"/>
</dbReference>
<dbReference type="GO" id="GO:0004826">
    <property type="term" value="F:phenylalanine-tRNA ligase activity"/>
    <property type="evidence" value="ECO:0007669"/>
    <property type="project" value="UniProtKB-UniRule"/>
</dbReference>
<evidence type="ECO:0000256" key="11">
    <source>
        <dbReference type="ARBA" id="ARBA00022884"/>
    </source>
</evidence>
<feature type="domain" description="FDX-ACB" evidence="18">
    <location>
        <begin position="732"/>
        <end position="825"/>
    </location>
</feature>
<dbReference type="GO" id="GO:0009328">
    <property type="term" value="C:phenylalanine-tRNA ligase complex"/>
    <property type="evidence" value="ECO:0007669"/>
    <property type="project" value="TreeGrafter"/>
</dbReference>
<evidence type="ECO:0000256" key="13">
    <source>
        <dbReference type="ARBA" id="ARBA00023146"/>
    </source>
</evidence>
<keyword evidence="7 15" id="KW-0479">Metal-binding</keyword>
<dbReference type="GO" id="GO:0000287">
    <property type="term" value="F:magnesium ion binding"/>
    <property type="evidence" value="ECO:0007669"/>
    <property type="project" value="UniProtKB-UniRule"/>
</dbReference>
<dbReference type="AlphaFoldDB" id="D3QAE5"/>
<evidence type="ECO:0000256" key="5">
    <source>
        <dbReference type="ARBA" id="ARBA00022555"/>
    </source>
</evidence>
<accession>D3QAE5</accession>
<evidence type="ECO:0000313" key="20">
    <source>
        <dbReference type="EMBL" id="ADD42728.1"/>
    </source>
</evidence>
<feature type="binding site" evidence="15">
    <location>
        <position position="470"/>
    </location>
    <ligand>
        <name>Mg(2+)</name>
        <dbReference type="ChEBI" id="CHEBI:18420"/>
        <note>shared with alpha subunit</note>
    </ligand>
</feature>
<evidence type="ECO:0000256" key="3">
    <source>
        <dbReference type="ARBA" id="ARBA00011209"/>
    </source>
</evidence>
<dbReference type="SUPFAM" id="SSF56037">
    <property type="entry name" value="PheT/TilS domain"/>
    <property type="match status" value="1"/>
</dbReference>
<keyword evidence="12 15" id="KW-0648">Protein biosynthesis</keyword>
<comment type="subcellular location">
    <subcellularLocation>
        <location evidence="1 15">Cytoplasm</location>
    </subcellularLocation>
</comment>
<dbReference type="EMBL" id="CP001778">
    <property type="protein sequence ID" value="ADD42728.1"/>
    <property type="molecule type" value="Genomic_DNA"/>
</dbReference>
<comment type="cofactor">
    <cofactor evidence="15">
        <name>Mg(2+)</name>
        <dbReference type="ChEBI" id="CHEBI:18420"/>
    </cofactor>
    <text evidence="15">Binds 2 magnesium ions per tetramer.</text>
</comment>
<keyword evidence="13 15" id="KW-0030">Aminoacyl-tRNA synthetase</keyword>
<dbReference type="HAMAP" id="MF_00283">
    <property type="entry name" value="Phe_tRNA_synth_beta1"/>
    <property type="match status" value="1"/>
</dbReference>
<dbReference type="Gene3D" id="2.40.50.140">
    <property type="entry name" value="Nucleic acid-binding proteins"/>
    <property type="match status" value="1"/>
</dbReference>
<comment type="catalytic activity">
    <reaction evidence="14 15">
        <text>tRNA(Phe) + L-phenylalanine + ATP = L-phenylalanyl-tRNA(Phe) + AMP + diphosphate + H(+)</text>
        <dbReference type="Rhea" id="RHEA:19413"/>
        <dbReference type="Rhea" id="RHEA-COMP:9668"/>
        <dbReference type="Rhea" id="RHEA-COMP:9699"/>
        <dbReference type="ChEBI" id="CHEBI:15378"/>
        <dbReference type="ChEBI" id="CHEBI:30616"/>
        <dbReference type="ChEBI" id="CHEBI:33019"/>
        <dbReference type="ChEBI" id="CHEBI:58095"/>
        <dbReference type="ChEBI" id="CHEBI:78442"/>
        <dbReference type="ChEBI" id="CHEBI:78531"/>
        <dbReference type="ChEBI" id="CHEBI:456215"/>
        <dbReference type="EC" id="6.1.1.20"/>
    </reaction>
</comment>
<keyword evidence="21" id="KW-1185">Reference proteome</keyword>
<dbReference type="PROSITE" id="PS51483">
    <property type="entry name" value="B5"/>
    <property type="match status" value="1"/>
</dbReference>
<dbReference type="Pfam" id="PF03147">
    <property type="entry name" value="FDX-ACB"/>
    <property type="match status" value="1"/>
</dbReference>
<sequence length="827" mass="88436">MRVPLSWLREYVALPQDLPIADLDAAFVQCGLEVDTVEDLRDNVTGPLVVGTVASFEVLTDFKKPIRYCQVDVGEPEPRGIICGASNFAEGDRVVVALPGAVLPGGFAISARKTYGHVSDGMIASARELGLGEDHSGIMVLPDSAEAPNGADARPVIGLDEVIFELELTPDMSHCFSMRGIAREVAHRLGVGFTDPAGLTTEPAATADGPHPLRVDDPLGCDRFATRAVRGLDPAAASPEWLRRRLIHAGMRPISLAVDVTNYLMLELGQPMHAWDLATLKGTLVVRRAAAGEKLTTLDDVERSLDAEDLVICDDTGPLSLAGIMGGETSEISDSTTDVLMEAAHWDPTTMARTGRRHRLSSEAGKRFERGVDPALCRVAVQRAIDLLVEYGGGTVDASVGDIDNRRPTATIRLAADLPSRIAGVSYDTTRVGAALDACGCTWTAEADTLTVTPPSWRPDMTDQADVVEEVIRLDGYDKVPSVLPAAPPGRGLTPTQRRRRHIGRALASAGYVETLTYPFGDPTVFDALGLPADDPRRQVLTLANPIVDAEPALRTTLIPGLLKALKVNVDRGIRDVGLFETGLVFNPRPGWEDQPLPQLPVDRRPTAAELAVADALRPHQPQHLATVRCGHIESDGWWGPGRLGDWSDAIAAARTIASASGVELEVRQAQHAPWHPGRCAELLHNDTVVGHAGELHPSVCDALEVPRRTCAVEINLDAIGFPEVPPGPSISHYPVALIDVAVVVDATTPAAQVASALSEGAGDLLEDIRLFDVFSGEQLGENRKSLAYKLTFRAPDRTLTADETVEARDRAVALAADRHGAVLRGA</sequence>